<gene>
    <name evidence="1" type="ORF">BH720_021680</name>
</gene>
<dbReference type="Proteomes" id="UP000095472">
    <property type="component" value="Chromosome"/>
</dbReference>
<name>A0ACD5GQM5_9CYAN</name>
<accession>A0ACD5GQM5</accession>
<evidence type="ECO:0000313" key="2">
    <source>
        <dbReference type="Proteomes" id="UP000095472"/>
    </source>
</evidence>
<organism evidence="1 2">
    <name type="scientific">Desertifilum tharense IPPAS B-1220</name>
    <dbReference type="NCBI Taxonomy" id="1781255"/>
    <lineage>
        <taxon>Bacteria</taxon>
        <taxon>Bacillati</taxon>
        <taxon>Cyanobacteriota</taxon>
        <taxon>Cyanophyceae</taxon>
        <taxon>Desertifilales</taxon>
        <taxon>Desertifilaceae</taxon>
        <taxon>Desertifilum</taxon>
    </lineage>
</organism>
<evidence type="ECO:0000313" key="1">
    <source>
        <dbReference type="EMBL" id="XPM62356.1"/>
    </source>
</evidence>
<sequence length="200" mass="22097">MSHSYVSRRCVSLQVVPQQLTLQFPLPTMMQLGNTVGSGLILGKQHYAELVGWGSAVGGLFDVDVRYAIALGQPNWVRPETFQARQEAYTTRVHWLKLVQKLTLNPVPLRRAFGIFYYLEKYFGIQAAQQVPDEVLGQLVGVLPETIAIARKSRNLAPALPTLKHPSASPESAVIRLEQRGIGSHPASKIFDPPSPVPHP</sequence>
<reference evidence="1 2" key="1">
    <citation type="journal article" date="2016" name="Genome Announc.">
        <title>Draft Genome Sequence of the Thermotolerant Cyanobacterium Desertifilum sp. IPPAS B-1220.</title>
        <authorList>
            <person name="Mironov K.S."/>
            <person name="Sinetova M.A."/>
            <person name="Bolatkhan K."/>
            <person name="Zayadan B.K."/>
            <person name="Ustinova V.V."/>
            <person name="Kupriyanova E.V."/>
            <person name="Skrypnik A.N."/>
            <person name="Gogoleva N.E."/>
            <person name="Gogolev Y.V."/>
            <person name="Los D.A."/>
        </authorList>
    </citation>
    <scope>NUCLEOTIDE SEQUENCE [LARGE SCALE GENOMIC DNA]</scope>
    <source>
        <strain evidence="1 2">IPPAS B-1220</strain>
    </source>
</reference>
<proteinExistence type="predicted"/>
<protein>
    <submittedName>
        <fullName evidence="1">Uncharacterized protein</fullName>
    </submittedName>
</protein>
<dbReference type="EMBL" id="CP182909">
    <property type="protein sequence ID" value="XPM62356.1"/>
    <property type="molecule type" value="Genomic_DNA"/>
</dbReference>
<keyword evidence="2" id="KW-1185">Reference proteome</keyword>